<evidence type="ECO:0000313" key="1">
    <source>
        <dbReference type="EMBL" id="EDO08412.1"/>
    </source>
</evidence>
<accession>A7APC8</accession>
<sequence>MDIVEKNTPDALEAVKRQPLKPRPIYVHEAVVARLDACERKRDSFRGSGLQYVLKGLNRYCHQLSPDKLLEALRIVSQNQMFDRWTLYNLYRSIYRNVLYFGSSQHSKLMEYISECLSYTVQGYGAVAVKDYEQVSSELYNLLPDAFMEDDAVTVQSTTADVTPQTNNTELMNEIDISAFDGGPVPLSELNRLSRDIVMGVYQAYTTGGQTYRRALLGPFSMCYIYKSCLEILLKLYPAVIVHPESVLDICESLSRQLEIIIQDVTMHKDLIPFANTVCDAVNMLLFSKMKRVVNTVDIVSGIPMDIHRQMDVDLLQLDKELESSYINGNSTLQPLVVSSFLSCLKMSMAHVTVHQFDVIESIIYRLRHLCGVPLNGQYIELQLSYNMNRFISHMISYQELFSNIQSPCQVPAQDTYNKGLHEMDSLSPMKHGRPLDADIRTASFIESHKTPEISYRDDQSKVEPSQHVDIPSATMYQQDRNTWSTSYVGSFPGDQIVTDTFIKDCIVFIKERSDILYKVSVKSICHLVAIIASIHGKPTVDLKDILRSCFYRCSINSKSLTNADILYVSQLSSV</sequence>
<dbReference type="VEuPathDB" id="PiroplasmaDB:BBOV_III008520"/>
<dbReference type="InParanoid" id="A7APC8"/>
<dbReference type="EMBL" id="AAXT01000001">
    <property type="protein sequence ID" value="EDO08412.1"/>
    <property type="molecule type" value="Genomic_DNA"/>
</dbReference>
<dbReference type="AlphaFoldDB" id="A7APC8"/>
<name>A7APC8_BABBO</name>
<comment type="caution">
    <text evidence="1">The sequence shown here is derived from an EMBL/GenBank/DDBJ whole genome shotgun (WGS) entry which is preliminary data.</text>
</comment>
<proteinExistence type="predicted"/>
<dbReference type="Proteomes" id="UP000002173">
    <property type="component" value="Chromosome 3"/>
</dbReference>
<gene>
    <name evidence="1" type="ORF">BBOV_III008520</name>
</gene>
<reference evidence="1 2" key="1">
    <citation type="journal article" date="2007" name="PLoS Pathog.">
        <title>Genome sequence of Babesia bovis and comparative analysis of apicomplexan hemoprotozoa.</title>
        <authorList>
            <person name="Brayton K.A."/>
            <person name="Lau A.O.T."/>
            <person name="Herndon D.R."/>
            <person name="Hannick L."/>
            <person name="Kappmeyer L.S."/>
            <person name="Berens S.J."/>
            <person name="Bidwell S.L."/>
            <person name="Brown W.C."/>
            <person name="Crabtree J."/>
            <person name="Fadrosh D."/>
            <person name="Feldblum T."/>
            <person name="Forberger H.A."/>
            <person name="Haas B.J."/>
            <person name="Howell J.M."/>
            <person name="Khouri H."/>
            <person name="Koo H."/>
            <person name="Mann D.J."/>
            <person name="Norimine J."/>
            <person name="Paulsen I.T."/>
            <person name="Radune D."/>
            <person name="Ren Q."/>
            <person name="Smith R.K. Jr."/>
            <person name="Suarez C.E."/>
            <person name="White O."/>
            <person name="Wortman J.R."/>
            <person name="Knowles D.P. Jr."/>
            <person name="McElwain T.F."/>
            <person name="Nene V.M."/>
        </authorList>
    </citation>
    <scope>NUCLEOTIDE SEQUENCE [LARGE SCALE GENOMIC DNA]</scope>
    <source>
        <strain evidence="1">T2Bo</strain>
    </source>
</reference>
<keyword evidence="2" id="KW-1185">Reference proteome</keyword>
<evidence type="ECO:0000313" key="2">
    <source>
        <dbReference type="Proteomes" id="UP000002173"/>
    </source>
</evidence>
<organism evidence="1 2">
    <name type="scientific">Babesia bovis</name>
    <dbReference type="NCBI Taxonomy" id="5865"/>
    <lineage>
        <taxon>Eukaryota</taxon>
        <taxon>Sar</taxon>
        <taxon>Alveolata</taxon>
        <taxon>Apicomplexa</taxon>
        <taxon>Aconoidasida</taxon>
        <taxon>Piroplasmida</taxon>
        <taxon>Babesiidae</taxon>
        <taxon>Babesia</taxon>
    </lineage>
</organism>
<protein>
    <submittedName>
        <fullName evidence="1">Uncharacterized protein</fullName>
    </submittedName>
</protein>